<sequence length="127" mass="14642">MKRNETDVRVAAGQYLFRLGGIRPPQKEMRRFIDEHHQTLGVESICKTFQTAPSGYWKHLACQRHLGFELGFEHAPALNHQWAARATAMTMHLHRPSMIFIKPKSFTAEATINYYQQIGQQAKQTCT</sequence>
<dbReference type="Proteomes" id="UP000501130">
    <property type="component" value="Chromosome"/>
</dbReference>
<dbReference type="RefSeq" id="WP_146106709.1">
    <property type="nucleotide sequence ID" value="NZ_CP053084.1"/>
</dbReference>
<evidence type="ECO:0008006" key="3">
    <source>
        <dbReference type="Google" id="ProtNLM"/>
    </source>
</evidence>
<gene>
    <name evidence="1" type="ORF">HKT17_08575</name>
</gene>
<organism evidence="1 2">
    <name type="scientific">Limnobacter profundi</name>
    <dbReference type="NCBI Taxonomy" id="2732163"/>
    <lineage>
        <taxon>Bacteria</taxon>
        <taxon>Pseudomonadati</taxon>
        <taxon>Pseudomonadota</taxon>
        <taxon>Betaproteobacteria</taxon>
        <taxon>Burkholderiales</taxon>
        <taxon>Burkholderiaceae</taxon>
        <taxon>Limnobacter</taxon>
    </lineage>
</organism>
<keyword evidence="2" id="KW-1185">Reference proteome</keyword>
<evidence type="ECO:0000313" key="2">
    <source>
        <dbReference type="Proteomes" id="UP000501130"/>
    </source>
</evidence>
<protein>
    <recommendedName>
        <fullName evidence="3">Transposase</fullName>
    </recommendedName>
</protein>
<evidence type="ECO:0000313" key="1">
    <source>
        <dbReference type="EMBL" id="QJR29763.1"/>
    </source>
</evidence>
<accession>A0ABX6N6D0</accession>
<dbReference type="EMBL" id="CP053084">
    <property type="protein sequence ID" value="QJR29763.1"/>
    <property type="molecule type" value="Genomic_DNA"/>
</dbReference>
<proteinExistence type="predicted"/>
<reference evidence="1 2" key="1">
    <citation type="submission" date="2020-05" db="EMBL/GenBank/DDBJ databases">
        <title>Compete genome of Limnobacter sp. SAORIC-580.</title>
        <authorList>
            <person name="Song J."/>
            <person name="Cho J.-C."/>
        </authorList>
    </citation>
    <scope>NUCLEOTIDE SEQUENCE [LARGE SCALE GENOMIC DNA]</scope>
    <source>
        <strain evidence="1 2">SAORIC-580</strain>
    </source>
</reference>
<name>A0ABX6N6D0_9BURK</name>